<name>A0A6A0GZJ9_HYAAZ</name>
<feature type="transmembrane region" description="Helical" evidence="12">
    <location>
        <begin position="12"/>
        <end position="33"/>
    </location>
</feature>
<keyword evidence="10 12" id="KW-0472">Membrane</keyword>
<evidence type="ECO:0000256" key="7">
    <source>
        <dbReference type="ARBA" id="ARBA00022882"/>
    </source>
</evidence>
<keyword evidence="5 12" id="KW-0812">Transmembrane</keyword>
<reference evidence="14" key="1">
    <citation type="submission" date="2014-08" db="EMBL/GenBank/DDBJ databases">
        <authorList>
            <person name="Murali S."/>
            <person name="Richards S."/>
            <person name="Bandaranaike D."/>
            <person name="Bellair M."/>
            <person name="Blankenburg K."/>
            <person name="Chao H."/>
            <person name="Dinh H."/>
            <person name="Doddapaneni H."/>
            <person name="Dugan-Rocha S."/>
            <person name="Elkadiri S."/>
            <person name="Gnanaolivu R."/>
            <person name="Hughes D."/>
            <person name="Lee S."/>
            <person name="Li M."/>
            <person name="Ming W."/>
            <person name="Munidasa M."/>
            <person name="Muniz J."/>
            <person name="Nguyen L."/>
            <person name="Osuji N."/>
            <person name="Pu L.-L."/>
            <person name="Puazo M."/>
            <person name="Skinner E."/>
            <person name="Qu C."/>
            <person name="Quiroz J."/>
            <person name="Raj R."/>
            <person name="Weissenberger G."/>
            <person name="Xin Y."/>
            <person name="Zou X."/>
            <person name="Han Y."/>
            <person name="Worley K."/>
            <person name="Muzny D."/>
            <person name="Gibbs R."/>
        </authorList>
    </citation>
    <scope>NUCLEOTIDE SEQUENCE</scope>
    <source>
        <strain evidence="14">HAZT.00-mixed</strain>
        <tissue evidence="14">Whole organism</tissue>
    </source>
</reference>
<evidence type="ECO:0000256" key="1">
    <source>
        <dbReference type="ARBA" id="ARBA00004141"/>
    </source>
</evidence>
<protein>
    <recommendedName>
        <fullName evidence="13">Ion transport domain-containing protein</fullName>
    </recommendedName>
</protein>
<evidence type="ECO:0000256" key="5">
    <source>
        <dbReference type="ARBA" id="ARBA00022692"/>
    </source>
</evidence>
<evidence type="ECO:0000256" key="3">
    <source>
        <dbReference type="ARBA" id="ARBA00022568"/>
    </source>
</evidence>
<dbReference type="PANTHER" id="PTHR45628">
    <property type="entry name" value="VOLTAGE-DEPENDENT CALCIUM CHANNEL TYPE A SUBUNIT ALPHA-1"/>
    <property type="match status" value="1"/>
</dbReference>
<keyword evidence="3" id="KW-0109">Calcium transport</keyword>
<evidence type="ECO:0000256" key="10">
    <source>
        <dbReference type="ARBA" id="ARBA00023136"/>
    </source>
</evidence>
<evidence type="ECO:0000256" key="2">
    <source>
        <dbReference type="ARBA" id="ARBA00022448"/>
    </source>
</evidence>
<feature type="domain" description="Ion transport" evidence="13">
    <location>
        <begin position="11"/>
        <end position="60"/>
    </location>
</feature>
<keyword evidence="9" id="KW-0406">Ion transport</keyword>
<evidence type="ECO:0000313" key="14">
    <source>
        <dbReference type="EMBL" id="KAA0194092.1"/>
    </source>
</evidence>
<evidence type="ECO:0000256" key="12">
    <source>
        <dbReference type="SAM" id="Phobius"/>
    </source>
</evidence>
<evidence type="ECO:0000256" key="11">
    <source>
        <dbReference type="ARBA" id="ARBA00023303"/>
    </source>
</evidence>
<organism evidence="14">
    <name type="scientific">Hyalella azteca</name>
    <name type="common">Amphipod</name>
    <dbReference type="NCBI Taxonomy" id="294128"/>
    <lineage>
        <taxon>Eukaryota</taxon>
        <taxon>Metazoa</taxon>
        <taxon>Ecdysozoa</taxon>
        <taxon>Arthropoda</taxon>
        <taxon>Crustacea</taxon>
        <taxon>Multicrustacea</taxon>
        <taxon>Malacostraca</taxon>
        <taxon>Eumalacostraca</taxon>
        <taxon>Peracarida</taxon>
        <taxon>Amphipoda</taxon>
        <taxon>Senticaudata</taxon>
        <taxon>Talitrida</taxon>
        <taxon>Talitroidea</taxon>
        <taxon>Hyalellidae</taxon>
        <taxon>Hyalella</taxon>
    </lineage>
</organism>
<dbReference type="SUPFAM" id="SSF81324">
    <property type="entry name" value="Voltage-gated potassium channels"/>
    <property type="match status" value="1"/>
</dbReference>
<keyword evidence="6" id="KW-0106">Calcium</keyword>
<keyword evidence="8 12" id="KW-1133">Transmembrane helix</keyword>
<dbReference type="GO" id="GO:0098703">
    <property type="term" value="P:calcium ion import across plasma membrane"/>
    <property type="evidence" value="ECO:0007669"/>
    <property type="project" value="TreeGrafter"/>
</dbReference>
<dbReference type="Pfam" id="PF00520">
    <property type="entry name" value="Ion_trans"/>
    <property type="match status" value="1"/>
</dbReference>
<keyword evidence="7" id="KW-0851">Voltage-gated channel</keyword>
<keyword evidence="2" id="KW-0813">Transport</keyword>
<dbReference type="InterPro" id="IPR050599">
    <property type="entry name" value="VDCC_alpha-1_subunit"/>
</dbReference>
<dbReference type="InterPro" id="IPR005821">
    <property type="entry name" value="Ion_trans_dom"/>
</dbReference>
<evidence type="ECO:0000256" key="6">
    <source>
        <dbReference type="ARBA" id="ARBA00022837"/>
    </source>
</evidence>
<keyword evidence="4" id="KW-0107">Calcium channel</keyword>
<dbReference type="AlphaFoldDB" id="A0A6A0GZJ9"/>
<proteinExistence type="predicted"/>
<dbReference type="Gene3D" id="1.20.120.350">
    <property type="entry name" value="Voltage-gated potassium channels. Chain C"/>
    <property type="match status" value="1"/>
</dbReference>
<evidence type="ECO:0000256" key="9">
    <source>
        <dbReference type="ARBA" id="ARBA00023065"/>
    </source>
</evidence>
<dbReference type="Proteomes" id="UP000711488">
    <property type="component" value="Unassembled WGS sequence"/>
</dbReference>
<reference evidence="14" key="2">
    <citation type="journal article" date="2018" name="Environ. Sci. Technol.">
        <title>The Toxicogenome of Hyalella azteca: A Model for Sediment Ecotoxicology and Evolutionary Toxicology.</title>
        <authorList>
            <person name="Poynton H.C."/>
            <person name="Hasenbein S."/>
            <person name="Benoit J.B."/>
            <person name="Sepulveda M.S."/>
            <person name="Poelchau M.F."/>
            <person name="Hughes D.S.T."/>
            <person name="Murali S.C."/>
            <person name="Chen S."/>
            <person name="Glastad K.M."/>
            <person name="Goodisman M.A.D."/>
            <person name="Werren J.H."/>
            <person name="Vineis J.H."/>
            <person name="Bowen J.L."/>
            <person name="Friedrich M."/>
            <person name="Jones J."/>
            <person name="Robertson H.M."/>
            <person name="Feyereisen R."/>
            <person name="Mechler-Hickson A."/>
            <person name="Mathers N."/>
            <person name="Lee C.E."/>
            <person name="Colbourne J.K."/>
            <person name="Biales A."/>
            <person name="Johnston J.S."/>
            <person name="Wellborn G.A."/>
            <person name="Rosendale A.J."/>
            <person name="Cridge A.G."/>
            <person name="Munoz-Torres M.C."/>
            <person name="Bain P.A."/>
            <person name="Manny A.R."/>
            <person name="Major K.M."/>
            <person name="Lambert F.N."/>
            <person name="Vulpe C.D."/>
            <person name="Tuck P."/>
            <person name="Blalock B.J."/>
            <person name="Lin Y.Y."/>
            <person name="Smith M.E."/>
            <person name="Ochoa-Acuna H."/>
            <person name="Chen M.M."/>
            <person name="Childers C.P."/>
            <person name="Qu J."/>
            <person name="Dugan S."/>
            <person name="Lee S.L."/>
            <person name="Chao H."/>
            <person name="Dinh H."/>
            <person name="Han Y."/>
            <person name="Doddapaneni H."/>
            <person name="Worley K.C."/>
            <person name="Muzny D.M."/>
            <person name="Gibbs R.A."/>
            <person name="Richards S."/>
        </authorList>
    </citation>
    <scope>NUCLEOTIDE SEQUENCE</scope>
    <source>
        <strain evidence="14">HAZT.00-mixed</strain>
        <tissue evidence="14">Whole organism</tissue>
    </source>
</reference>
<dbReference type="PANTHER" id="PTHR45628:SF1">
    <property type="entry name" value="VOLTAGE-DEPENDENT CALCIUM CHANNEL TYPE D SUBUNIT ALPHA-1"/>
    <property type="match status" value="1"/>
</dbReference>
<keyword evidence="11" id="KW-0407">Ion channel</keyword>
<gene>
    <name evidence="14" type="ORF">HAZT_HAZT008021</name>
</gene>
<comment type="caution">
    <text evidence="14">The sequence shown here is derived from an EMBL/GenBank/DDBJ whole genome shotgun (WGS) entry which is preliminary data.</text>
</comment>
<evidence type="ECO:0000256" key="4">
    <source>
        <dbReference type="ARBA" id="ARBA00022673"/>
    </source>
</evidence>
<evidence type="ECO:0000256" key="8">
    <source>
        <dbReference type="ARBA" id="ARBA00022989"/>
    </source>
</evidence>
<sequence>MTIRIGIEEEIEIIFMVIFTLECGMKILAYGFVMHQGAYLRSVWNFIDFLIVVIGMVMVQADQRRAGHDHDGVCGDKL</sequence>
<dbReference type="InterPro" id="IPR027359">
    <property type="entry name" value="Volt_channel_dom_sf"/>
</dbReference>
<dbReference type="GO" id="GO:0008331">
    <property type="term" value="F:high voltage-gated calcium channel activity"/>
    <property type="evidence" value="ECO:0007669"/>
    <property type="project" value="TreeGrafter"/>
</dbReference>
<comment type="subcellular location">
    <subcellularLocation>
        <location evidence="1">Membrane</location>
        <topology evidence="1">Multi-pass membrane protein</topology>
    </subcellularLocation>
</comment>
<feature type="transmembrane region" description="Helical" evidence="12">
    <location>
        <begin position="39"/>
        <end position="59"/>
    </location>
</feature>
<dbReference type="EMBL" id="JQDR03010556">
    <property type="protein sequence ID" value="KAA0194092.1"/>
    <property type="molecule type" value="Genomic_DNA"/>
</dbReference>
<accession>A0A6A0GZJ9</accession>
<dbReference type="GO" id="GO:0005891">
    <property type="term" value="C:voltage-gated calcium channel complex"/>
    <property type="evidence" value="ECO:0007669"/>
    <property type="project" value="TreeGrafter"/>
</dbReference>
<reference evidence="14" key="3">
    <citation type="submission" date="2019-06" db="EMBL/GenBank/DDBJ databases">
        <authorList>
            <person name="Poynton C."/>
            <person name="Hasenbein S."/>
            <person name="Benoit J.B."/>
            <person name="Sepulveda M.S."/>
            <person name="Poelchau M.F."/>
            <person name="Murali S.C."/>
            <person name="Chen S."/>
            <person name="Glastad K.M."/>
            <person name="Werren J.H."/>
            <person name="Vineis J.H."/>
            <person name="Bowen J.L."/>
            <person name="Friedrich M."/>
            <person name="Jones J."/>
            <person name="Robertson H.M."/>
            <person name="Feyereisen R."/>
            <person name="Mechler-Hickson A."/>
            <person name="Mathers N."/>
            <person name="Lee C.E."/>
            <person name="Colbourne J.K."/>
            <person name="Biales A."/>
            <person name="Johnston J.S."/>
            <person name="Wellborn G.A."/>
            <person name="Rosendale A.J."/>
            <person name="Cridge A.G."/>
            <person name="Munoz-Torres M.C."/>
            <person name="Bain P.A."/>
            <person name="Manny A.R."/>
            <person name="Major K.M."/>
            <person name="Lambert F.N."/>
            <person name="Vulpe C.D."/>
            <person name="Tuck P."/>
            <person name="Blalock B.J."/>
            <person name="Lin Y.-Y."/>
            <person name="Smith M.E."/>
            <person name="Ochoa-Acuna H."/>
            <person name="Chen M.-J.M."/>
            <person name="Childers C.P."/>
            <person name="Qu J."/>
            <person name="Dugan S."/>
            <person name="Lee S.L."/>
            <person name="Chao H."/>
            <person name="Dinh H."/>
            <person name="Han Y."/>
            <person name="Doddapaneni H."/>
            <person name="Worley K.C."/>
            <person name="Muzny D.M."/>
            <person name="Gibbs R.A."/>
            <person name="Richards S."/>
        </authorList>
    </citation>
    <scope>NUCLEOTIDE SEQUENCE</scope>
    <source>
        <strain evidence="14">HAZT.00-mixed</strain>
        <tissue evidence="14">Whole organism</tissue>
    </source>
</reference>
<evidence type="ECO:0000259" key="13">
    <source>
        <dbReference type="Pfam" id="PF00520"/>
    </source>
</evidence>